<dbReference type="InterPro" id="IPR002545">
    <property type="entry name" value="CheW-lke_dom"/>
</dbReference>
<dbReference type="InterPro" id="IPR039315">
    <property type="entry name" value="CheW"/>
</dbReference>
<evidence type="ECO:0000313" key="3">
    <source>
        <dbReference type="Proteomes" id="UP001056756"/>
    </source>
</evidence>
<dbReference type="PROSITE" id="PS50851">
    <property type="entry name" value="CHEW"/>
    <property type="match status" value="1"/>
</dbReference>
<dbReference type="SMART" id="SM00260">
    <property type="entry name" value="CheW"/>
    <property type="match status" value="1"/>
</dbReference>
<dbReference type="EMBL" id="CP097899">
    <property type="protein sequence ID" value="URN95645.1"/>
    <property type="molecule type" value="Genomic_DNA"/>
</dbReference>
<dbReference type="PANTHER" id="PTHR22617">
    <property type="entry name" value="CHEMOTAXIS SENSOR HISTIDINE KINASE-RELATED"/>
    <property type="match status" value="1"/>
</dbReference>
<feature type="domain" description="CheW-like" evidence="1">
    <location>
        <begin position="5"/>
        <end position="138"/>
    </location>
</feature>
<evidence type="ECO:0000313" key="2">
    <source>
        <dbReference type="EMBL" id="URN95645.1"/>
    </source>
</evidence>
<dbReference type="GO" id="GO:0006935">
    <property type="term" value="P:chemotaxis"/>
    <property type="evidence" value="ECO:0007669"/>
    <property type="project" value="InterPro"/>
</dbReference>
<dbReference type="Gene3D" id="2.40.50.180">
    <property type="entry name" value="CheA-289, Domain 4"/>
    <property type="match status" value="1"/>
</dbReference>
<organism evidence="2 3">
    <name type="scientific">Candidatus Pristimantibacillus lignocellulolyticus</name>
    <dbReference type="NCBI Taxonomy" id="2994561"/>
    <lineage>
        <taxon>Bacteria</taxon>
        <taxon>Bacillati</taxon>
        <taxon>Bacillota</taxon>
        <taxon>Bacilli</taxon>
        <taxon>Bacillales</taxon>
        <taxon>Paenibacillaceae</taxon>
        <taxon>Candidatus Pristimantibacillus</taxon>
    </lineage>
</organism>
<dbReference type="PANTHER" id="PTHR22617:SF23">
    <property type="entry name" value="CHEMOTAXIS PROTEIN CHEW"/>
    <property type="match status" value="1"/>
</dbReference>
<reference evidence="2" key="1">
    <citation type="submission" date="2022-05" db="EMBL/GenBank/DDBJ databases">
        <title>Novel bacterial taxa in a minimal lignocellulolytic consortium and its capacity to transform plastics disclosed by genome-resolved metagenomics.</title>
        <authorList>
            <person name="Rodriguez C.A.D."/>
            <person name="Diaz-Garcia L."/>
            <person name="Herrera K."/>
            <person name="Tarazona N.A."/>
            <person name="Sproer C."/>
            <person name="Overmann J."/>
            <person name="Jimenez D.J."/>
        </authorList>
    </citation>
    <scope>NUCLEOTIDE SEQUENCE</scope>
    <source>
        <strain evidence="2">MAG5</strain>
    </source>
</reference>
<dbReference type="Proteomes" id="UP001056756">
    <property type="component" value="Chromosome"/>
</dbReference>
<proteinExistence type="predicted"/>
<dbReference type="InterPro" id="IPR036061">
    <property type="entry name" value="CheW-like_dom_sf"/>
</dbReference>
<evidence type="ECO:0000259" key="1">
    <source>
        <dbReference type="PROSITE" id="PS50851"/>
    </source>
</evidence>
<dbReference type="KEGG" id="plig:NAG76_05215"/>
<dbReference type="Pfam" id="PF01584">
    <property type="entry name" value="CheW"/>
    <property type="match status" value="1"/>
</dbReference>
<gene>
    <name evidence="2" type="ORF">NAG76_05215</name>
</gene>
<protein>
    <submittedName>
        <fullName evidence="2">Chemotaxis protein CheW</fullName>
    </submittedName>
</protein>
<sequence length="138" mass="15632">MLLEQTQFIEFQIDQERYAFYIEDVQEIIKIQVLKQFPHAIPYVKGVINLRGQIVPVVSLRGLFHYREVEPTKDTRIIFVNHNNSIIGVIVDEVQRVASFSTIQPPPEKVGDMKGSTFVGIGVAEDGLVAIIRIGQIL</sequence>
<dbReference type="SUPFAM" id="SSF50341">
    <property type="entry name" value="CheW-like"/>
    <property type="match status" value="1"/>
</dbReference>
<dbReference type="GO" id="GO:0005829">
    <property type="term" value="C:cytosol"/>
    <property type="evidence" value="ECO:0007669"/>
    <property type="project" value="TreeGrafter"/>
</dbReference>
<accession>A0A9J6ZHK7</accession>
<dbReference type="GO" id="GO:0007165">
    <property type="term" value="P:signal transduction"/>
    <property type="evidence" value="ECO:0007669"/>
    <property type="project" value="InterPro"/>
</dbReference>
<name>A0A9J6ZHK7_9BACL</name>
<dbReference type="AlphaFoldDB" id="A0A9J6ZHK7"/>
<dbReference type="Gene3D" id="2.30.30.40">
    <property type="entry name" value="SH3 Domains"/>
    <property type="match status" value="1"/>
</dbReference>